<dbReference type="InterPro" id="IPR002347">
    <property type="entry name" value="SDR_fam"/>
</dbReference>
<protein>
    <submittedName>
        <fullName evidence="3">SDR family oxidoreductase</fullName>
    </submittedName>
</protein>
<dbReference type="PANTHER" id="PTHR43943">
    <property type="entry name" value="DEHYDROGENASE/REDUCTASE (SDR FAMILY) MEMBER 4"/>
    <property type="match status" value="1"/>
</dbReference>
<dbReference type="PRINTS" id="PR00081">
    <property type="entry name" value="GDHRDH"/>
</dbReference>
<accession>A0A6G4A8T5</accession>
<dbReference type="GO" id="GO:0016491">
    <property type="term" value="F:oxidoreductase activity"/>
    <property type="evidence" value="ECO:0007669"/>
    <property type="project" value="UniProtKB-KW"/>
</dbReference>
<proteinExistence type="inferred from homology"/>
<dbReference type="EMBL" id="JAAIKT010000001">
    <property type="protein sequence ID" value="NEW69244.1"/>
    <property type="molecule type" value="Genomic_DNA"/>
</dbReference>
<evidence type="ECO:0000256" key="2">
    <source>
        <dbReference type="ARBA" id="ARBA00023002"/>
    </source>
</evidence>
<dbReference type="SUPFAM" id="SSF51735">
    <property type="entry name" value="NAD(P)-binding Rossmann-fold domains"/>
    <property type="match status" value="1"/>
</dbReference>
<dbReference type="Gene3D" id="3.40.50.720">
    <property type="entry name" value="NAD(P)-binding Rossmann-like Domain"/>
    <property type="match status" value="1"/>
</dbReference>
<dbReference type="Pfam" id="PF13561">
    <property type="entry name" value="adh_short_C2"/>
    <property type="match status" value="1"/>
</dbReference>
<dbReference type="InterPro" id="IPR036291">
    <property type="entry name" value="NAD(P)-bd_dom_sf"/>
</dbReference>
<comment type="caution">
    <text evidence="3">The sequence shown here is derived from an EMBL/GenBank/DDBJ whole genome shotgun (WGS) entry which is preliminary data.</text>
</comment>
<evidence type="ECO:0000313" key="4">
    <source>
        <dbReference type="Proteomes" id="UP000476310"/>
    </source>
</evidence>
<dbReference type="FunFam" id="3.40.50.720:FF:000084">
    <property type="entry name" value="Short-chain dehydrogenase reductase"/>
    <property type="match status" value="1"/>
</dbReference>
<name>A0A6G4A8T5_9ACTN</name>
<dbReference type="CDD" id="cd05233">
    <property type="entry name" value="SDR_c"/>
    <property type="match status" value="1"/>
</dbReference>
<dbReference type="PROSITE" id="PS00061">
    <property type="entry name" value="ADH_SHORT"/>
    <property type="match status" value="1"/>
</dbReference>
<sequence>MSGRPGAHAVSLDRVLAGHRGLRLAGSLADAVLDHFSGVVVNQDFAGQTAVVTAASRGIGRAIAHELLSRGASVTITARDAAALRSTADELAVETGVERDRVLAVPGDAGDTESRAEAVKRTIEQFGSLDVLVNNAGINSLFGPLVDADLDEVRQTFDVNVTAALGFTQLAWHSWMSEHGGAIVNMSSTAALRATGDIGVYGASKLALSRLTEELAYQLGPRVRVNAVAPAVVKTVFAEPLYSGREAEVVKRYPLGRLGIPSDVAKLVAFLASDAAGWITGDTVRIDGGQLVHSVIA</sequence>
<dbReference type="AlphaFoldDB" id="A0A6G4A8T5"/>
<evidence type="ECO:0000313" key="3">
    <source>
        <dbReference type="EMBL" id="NEW69244.1"/>
    </source>
</evidence>
<comment type="similarity">
    <text evidence="1">Belongs to the short-chain dehydrogenases/reductases (SDR) family.</text>
</comment>
<evidence type="ECO:0000256" key="1">
    <source>
        <dbReference type="ARBA" id="ARBA00006484"/>
    </source>
</evidence>
<keyword evidence="4" id="KW-1185">Reference proteome</keyword>
<dbReference type="PANTHER" id="PTHR43943:SF2">
    <property type="entry name" value="DEHYDROGENASE_REDUCTASE 4"/>
    <property type="match status" value="1"/>
</dbReference>
<dbReference type="NCBIfam" id="NF005559">
    <property type="entry name" value="PRK07231.1"/>
    <property type="match status" value="1"/>
</dbReference>
<gene>
    <name evidence="3" type="ORF">G4H13_02205</name>
</gene>
<dbReference type="InterPro" id="IPR020904">
    <property type="entry name" value="Sc_DH/Rdtase_CS"/>
</dbReference>
<dbReference type="Proteomes" id="UP000476310">
    <property type="component" value="Unassembled WGS sequence"/>
</dbReference>
<dbReference type="PRINTS" id="PR00080">
    <property type="entry name" value="SDRFAMILY"/>
</dbReference>
<reference evidence="3" key="1">
    <citation type="submission" date="2020-02" db="EMBL/GenBank/DDBJ databases">
        <title>A new Streptomyces sp. for controlling soil-borne diseases.</title>
        <authorList>
            <person name="Li X."/>
            <person name="Tian Y."/>
            <person name="Gao K."/>
        </authorList>
    </citation>
    <scope>NUCLEOTIDE SEQUENCE [LARGE SCALE GENOMIC DNA]</scope>
    <source>
        <strain evidence="3">0250</strain>
    </source>
</reference>
<organism evidence="3 4">
    <name type="scientific">Streptomyces rhizosphaericus</name>
    <dbReference type="NCBI Taxonomy" id="114699"/>
    <lineage>
        <taxon>Bacteria</taxon>
        <taxon>Bacillati</taxon>
        <taxon>Actinomycetota</taxon>
        <taxon>Actinomycetes</taxon>
        <taxon>Kitasatosporales</taxon>
        <taxon>Streptomycetaceae</taxon>
        <taxon>Streptomyces</taxon>
        <taxon>Streptomyces violaceusniger group</taxon>
    </lineage>
</organism>
<keyword evidence="2" id="KW-0560">Oxidoreductase</keyword>